<keyword evidence="5 10" id="KW-0732">Signal</keyword>
<keyword evidence="7" id="KW-0325">Glycoprotein</keyword>
<dbReference type="CDD" id="cd00010">
    <property type="entry name" value="AAI_LTSS"/>
    <property type="match status" value="1"/>
</dbReference>
<feature type="signal peptide" evidence="10">
    <location>
        <begin position="1"/>
        <end position="23"/>
    </location>
</feature>
<gene>
    <name evidence="11" type="ORF">Lalb_Chr24g0398151</name>
</gene>
<dbReference type="OrthoDB" id="1925812at2759"/>
<dbReference type="EMBL" id="WOCE01000024">
    <property type="protein sequence ID" value="KAE9586085.1"/>
    <property type="molecule type" value="Genomic_DNA"/>
</dbReference>
<feature type="region of interest" description="Disordered" evidence="9">
    <location>
        <begin position="126"/>
        <end position="153"/>
    </location>
</feature>
<organism evidence="11 12">
    <name type="scientific">Lupinus albus</name>
    <name type="common">White lupine</name>
    <name type="synonym">Lupinus termis</name>
    <dbReference type="NCBI Taxonomy" id="3870"/>
    <lineage>
        <taxon>Eukaryota</taxon>
        <taxon>Viridiplantae</taxon>
        <taxon>Streptophyta</taxon>
        <taxon>Embryophyta</taxon>
        <taxon>Tracheophyta</taxon>
        <taxon>Spermatophyta</taxon>
        <taxon>Magnoliopsida</taxon>
        <taxon>eudicotyledons</taxon>
        <taxon>Gunneridae</taxon>
        <taxon>Pentapetalae</taxon>
        <taxon>rosids</taxon>
        <taxon>fabids</taxon>
        <taxon>Fabales</taxon>
        <taxon>Fabaceae</taxon>
        <taxon>Papilionoideae</taxon>
        <taxon>50 kb inversion clade</taxon>
        <taxon>genistoids sensu lato</taxon>
        <taxon>core genistoids</taxon>
        <taxon>Genisteae</taxon>
        <taxon>Lupinus</taxon>
    </lineage>
</organism>
<keyword evidence="3" id="KW-1003">Cell membrane</keyword>
<keyword evidence="4" id="KW-0336">GPI-anchor</keyword>
<dbReference type="InterPro" id="IPR043325">
    <property type="entry name" value="LTSS"/>
</dbReference>
<evidence type="ECO:0000256" key="10">
    <source>
        <dbReference type="SAM" id="SignalP"/>
    </source>
</evidence>
<dbReference type="Pfam" id="PF14368">
    <property type="entry name" value="LTP_2"/>
    <property type="match status" value="1"/>
</dbReference>
<feature type="chain" id="PRO_5043400201" evidence="10">
    <location>
        <begin position="24"/>
        <end position="177"/>
    </location>
</feature>
<dbReference type="PANTHER" id="PTHR33044">
    <property type="entry name" value="BIFUNCTIONAL INHIBITOR/LIPID-TRANSFER PROTEIN/SEED STORAGE 2S ALBUMIN SUPERFAMILY PROTEIN-RELATED"/>
    <property type="match status" value="1"/>
</dbReference>
<proteinExistence type="inferred from homology"/>
<name>A0A6A5LDR3_LUPAL</name>
<comment type="similarity">
    <text evidence="2">Belongs to the plant LTP family.</text>
</comment>
<evidence type="ECO:0000313" key="12">
    <source>
        <dbReference type="Proteomes" id="UP000447434"/>
    </source>
</evidence>
<dbReference type="Proteomes" id="UP000447434">
    <property type="component" value="Chromosome 24"/>
</dbReference>
<evidence type="ECO:0000256" key="8">
    <source>
        <dbReference type="ARBA" id="ARBA00023288"/>
    </source>
</evidence>
<evidence type="ECO:0000256" key="6">
    <source>
        <dbReference type="ARBA" id="ARBA00023157"/>
    </source>
</evidence>
<keyword evidence="12" id="KW-1185">Reference proteome</keyword>
<reference evidence="12" key="1">
    <citation type="journal article" date="2020" name="Nat. Commun.">
        <title>Genome sequence of the cluster root forming white lupin.</title>
        <authorList>
            <person name="Hufnagel B."/>
            <person name="Marques A."/>
            <person name="Soriano A."/>
            <person name="Marques L."/>
            <person name="Divol F."/>
            <person name="Doumas P."/>
            <person name="Sallet E."/>
            <person name="Mancinotti D."/>
            <person name="Carrere S."/>
            <person name="Marande W."/>
            <person name="Arribat S."/>
            <person name="Keller J."/>
            <person name="Huneau C."/>
            <person name="Blein T."/>
            <person name="Aime D."/>
            <person name="Laguerre M."/>
            <person name="Taylor J."/>
            <person name="Schubert V."/>
            <person name="Nelson M."/>
            <person name="Geu-Flores F."/>
            <person name="Crespi M."/>
            <person name="Gallardo-Guerrero K."/>
            <person name="Delaux P.-M."/>
            <person name="Salse J."/>
            <person name="Berges H."/>
            <person name="Guyot R."/>
            <person name="Gouzy J."/>
            <person name="Peret B."/>
        </authorList>
    </citation>
    <scope>NUCLEOTIDE SEQUENCE [LARGE SCALE GENOMIC DNA]</scope>
    <source>
        <strain evidence="12">cv. Amiga</strain>
    </source>
</reference>
<evidence type="ECO:0000256" key="5">
    <source>
        <dbReference type="ARBA" id="ARBA00022729"/>
    </source>
</evidence>
<dbReference type="Gene3D" id="1.10.110.10">
    <property type="entry name" value="Plant lipid-transfer and hydrophobic proteins"/>
    <property type="match status" value="1"/>
</dbReference>
<dbReference type="GO" id="GO:0005886">
    <property type="term" value="C:plasma membrane"/>
    <property type="evidence" value="ECO:0007669"/>
    <property type="project" value="UniProtKB-SubCell"/>
</dbReference>
<evidence type="ECO:0000256" key="3">
    <source>
        <dbReference type="ARBA" id="ARBA00022475"/>
    </source>
</evidence>
<evidence type="ECO:0000256" key="1">
    <source>
        <dbReference type="ARBA" id="ARBA00004609"/>
    </source>
</evidence>
<dbReference type="GO" id="GO:0098552">
    <property type="term" value="C:side of membrane"/>
    <property type="evidence" value="ECO:0007669"/>
    <property type="project" value="UniProtKB-KW"/>
</dbReference>
<evidence type="ECO:0000256" key="2">
    <source>
        <dbReference type="ARBA" id="ARBA00009748"/>
    </source>
</evidence>
<keyword evidence="6" id="KW-1015">Disulfide bond</keyword>
<keyword evidence="4" id="KW-0472">Membrane</keyword>
<dbReference type="AlphaFoldDB" id="A0A6A5LDR3"/>
<evidence type="ECO:0000256" key="9">
    <source>
        <dbReference type="SAM" id="MobiDB-lite"/>
    </source>
</evidence>
<feature type="compositionally biased region" description="Polar residues" evidence="9">
    <location>
        <begin position="126"/>
        <end position="140"/>
    </location>
</feature>
<sequence>MVFNTLISFCIIFSSLFIHPGFSSDSSLDQLLGGLGDLSALQDAQCMQKLLPCKTVLNSSTINNPSPACCNPLNEILTNDTACICSFINNPQLLVSMNIAKDDLLKLPDACGLDADISMCDNVTSTPPSTPIADSTNTVPVENAPPAEDSKGSTKMITQFGGPGFVALFTALIFSAY</sequence>
<keyword evidence="8" id="KW-0449">Lipoprotein</keyword>
<accession>A0A6A5LDR3</accession>
<evidence type="ECO:0000256" key="7">
    <source>
        <dbReference type="ARBA" id="ARBA00023180"/>
    </source>
</evidence>
<evidence type="ECO:0000256" key="4">
    <source>
        <dbReference type="ARBA" id="ARBA00022622"/>
    </source>
</evidence>
<comment type="subcellular location">
    <subcellularLocation>
        <location evidence="1">Cell membrane</location>
        <topology evidence="1">Lipid-anchor</topology>
        <topology evidence="1">GPI-anchor</topology>
    </subcellularLocation>
</comment>
<evidence type="ECO:0000313" key="11">
    <source>
        <dbReference type="EMBL" id="KAE9586085.1"/>
    </source>
</evidence>
<dbReference type="InterPro" id="IPR016140">
    <property type="entry name" value="Bifunc_inhib/LTP/seed_store"/>
</dbReference>
<protein>
    <submittedName>
        <fullName evidence="11">Putative bifunctional inhibitor/plant lipid transfer protein/seed storage helical</fullName>
    </submittedName>
</protein>
<dbReference type="InterPro" id="IPR036312">
    <property type="entry name" value="Bifun_inhib/LTP/seed_sf"/>
</dbReference>
<dbReference type="SUPFAM" id="SSF47699">
    <property type="entry name" value="Bifunctional inhibitor/lipid-transfer protein/seed storage 2S albumin"/>
    <property type="match status" value="1"/>
</dbReference>
<comment type="caution">
    <text evidence="11">The sequence shown here is derived from an EMBL/GenBank/DDBJ whole genome shotgun (WGS) entry which is preliminary data.</text>
</comment>